<dbReference type="PANTHER" id="PTHR24220:SF689">
    <property type="entry name" value="LIPOPROTEIN-RELEASING SYSTEM ATP-BINDING PROTEIN LOLD"/>
    <property type="match status" value="1"/>
</dbReference>
<dbReference type="PROSITE" id="PS00211">
    <property type="entry name" value="ABC_TRANSPORTER_1"/>
    <property type="match status" value="1"/>
</dbReference>
<comment type="caution">
    <text evidence="6">The sequence shown here is derived from an EMBL/GenBank/DDBJ whole genome shotgun (WGS) entry which is preliminary data.</text>
</comment>
<evidence type="ECO:0000256" key="2">
    <source>
        <dbReference type="ARBA" id="ARBA00022741"/>
    </source>
</evidence>
<accession>A0A419F7X5</accession>
<keyword evidence="1" id="KW-0813">Transport</keyword>
<evidence type="ECO:0000256" key="4">
    <source>
        <dbReference type="ARBA" id="ARBA00038388"/>
    </source>
</evidence>
<dbReference type="InterPro" id="IPR017911">
    <property type="entry name" value="MacB-like_ATP-bd"/>
</dbReference>
<dbReference type="AlphaFoldDB" id="A0A419F7X5"/>
<dbReference type="GO" id="GO:0016887">
    <property type="term" value="F:ATP hydrolysis activity"/>
    <property type="evidence" value="ECO:0007669"/>
    <property type="project" value="InterPro"/>
</dbReference>
<evidence type="ECO:0000256" key="1">
    <source>
        <dbReference type="ARBA" id="ARBA00022448"/>
    </source>
</evidence>
<dbReference type="GO" id="GO:0005886">
    <property type="term" value="C:plasma membrane"/>
    <property type="evidence" value="ECO:0007669"/>
    <property type="project" value="TreeGrafter"/>
</dbReference>
<dbReference type="InterPro" id="IPR015854">
    <property type="entry name" value="ABC_transpr_LolD-like"/>
</dbReference>
<dbReference type="PROSITE" id="PS50893">
    <property type="entry name" value="ABC_TRANSPORTER_2"/>
    <property type="match status" value="1"/>
</dbReference>
<dbReference type="InterPro" id="IPR003439">
    <property type="entry name" value="ABC_transporter-like_ATP-bd"/>
</dbReference>
<dbReference type="GO" id="GO:0022857">
    <property type="term" value="F:transmembrane transporter activity"/>
    <property type="evidence" value="ECO:0007669"/>
    <property type="project" value="TreeGrafter"/>
</dbReference>
<dbReference type="PANTHER" id="PTHR24220">
    <property type="entry name" value="IMPORT ATP-BINDING PROTEIN"/>
    <property type="match status" value="1"/>
</dbReference>
<keyword evidence="2" id="KW-0547">Nucleotide-binding</keyword>
<dbReference type="GO" id="GO:0005524">
    <property type="term" value="F:ATP binding"/>
    <property type="evidence" value="ECO:0007669"/>
    <property type="project" value="UniProtKB-KW"/>
</dbReference>
<dbReference type="Gene3D" id="3.40.50.300">
    <property type="entry name" value="P-loop containing nucleotide triphosphate hydrolases"/>
    <property type="match status" value="1"/>
</dbReference>
<evidence type="ECO:0000313" key="6">
    <source>
        <dbReference type="EMBL" id="RJP74532.1"/>
    </source>
</evidence>
<evidence type="ECO:0000313" key="7">
    <source>
        <dbReference type="Proteomes" id="UP000285961"/>
    </source>
</evidence>
<dbReference type="FunFam" id="3.40.50.300:FF:000032">
    <property type="entry name" value="Export ABC transporter ATP-binding protein"/>
    <property type="match status" value="1"/>
</dbReference>
<feature type="domain" description="ABC transporter" evidence="5">
    <location>
        <begin position="5"/>
        <end position="224"/>
    </location>
</feature>
<gene>
    <name evidence="6" type="ORF">C4532_02350</name>
</gene>
<protein>
    <submittedName>
        <fullName evidence="6">ABC transporter ATP-binding protein</fullName>
    </submittedName>
</protein>
<proteinExistence type="inferred from homology"/>
<dbReference type="EMBL" id="QZKI01000014">
    <property type="protein sequence ID" value="RJP74532.1"/>
    <property type="molecule type" value="Genomic_DNA"/>
</dbReference>
<dbReference type="InterPro" id="IPR017871">
    <property type="entry name" value="ABC_transporter-like_CS"/>
</dbReference>
<name>A0A419F7X5_9BACT</name>
<dbReference type="InterPro" id="IPR003593">
    <property type="entry name" value="AAA+_ATPase"/>
</dbReference>
<dbReference type="Proteomes" id="UP000285961">
    <property type="component" value="Unassembled WGS sequence"/>
</dbReference>
<comment type="similarity">
    <text evidence="4">Belongs to the ABC transporter superfamily. Macrolide exporter (TC 3.A.1.122) family.</text>
</comment>
<dbReference type="Pfam" id="PF00005">
    <property type="entry name" value="ABC_tran"/>
    <property type="match status" value="1"/>
</dbReference>
<dbReference type="GO" id="GO:0098796">
    <property type="term" value="C:membrane protein complex"/>
    <property type="evidence" value="ECO:0007669"/>
    <property type="project" value="UniProtKB-ARBA"/>
</dbReference>
<keyword evidence="3 6" id="KW-0067">ATP-binding</keyword>
<organism evidence="6 7">
    <name type="scientific">Candidatus Abyssobacteria bacterium SURF_17</name>
    <dbReference type="NCBI Taxonomy" id="2093361"/>
    <lineage>
        <taxon>Bacteria</taxon>
        <taxon>Pseudomonadati</taxon>
        <taxon>Candidatus Hydrogenedentota</taxon>
        <taxon>Candidatus Abyssobacteria</taxon>
    </lineage>
</organism>
<evidence type="ECO:0000259" key="5">
    <source>
        <dbReference type="PROSITE" id="PS50893"/>
    </source>
</evidence>
<evidence type="ECO:0000256" key="3">
    <source>
        <dbReference type="ARBA" id="ARBA00022840"/>
    </source>
</evidence>
<dbReference type="SUPFAM" id="SSF52540">
    <property type="entry name" value="P-loop containing nucleoside triphosphate hydrolases"/>
    <property type="match status" value="1"/>
</dbReference>
<dbReference type="SMART" id="SM00382">
    <property type="entry name" value="AAA"/>
    <property type="match status" value="1"/>
</dbReference>
<dbReference type="InterPro" id="IPR027417">
    <property type="entry name" value="P-loop_NTPase"/>
</dbReference>
<dbReference type="CDD" id="cd03255">
    <property type="entry name" value="ABC_MJ0796_LolCDE_FtsE"/>
    <property type="match status" value="1"/>
</dbReference>
<reference evidence="6 7" key="1">
    <citation type="journal article" date="2017" name="ISME J.">
        <title>Energy and carbon metabolisms in a deep terrestrial subsurface fluid microbial community.</title>
        <authorList>
            <person name="Momper L."/>
            <person name="Jungbluth S.P."/>
            <person name="Lee M.D."/>
            <person name="Amend J.P."/>
        </authorList>
    </citation>
    <scope>NUCLEOTIDE SEQUENCE [LARGE SCALE GENOMIC DNA]</scope>
    <source>
        <strain evidence="6">SURF_17</strain>
    </source>
</reference>
<sequence length="224" mass="24730">MSELIRAEGITKTYRSGKNVLEVLKGIDLTIAQGETVAIHGPSGVGKSTLLHILGTLDRPTSGKLSYGDVAITGLSDRMLARLRNKRIGFIFQFYHLLPEFTARENVLLPAMVNGQRLKDAHERAQQLLASVGLTEREAHKPDALSGGEQQRVAIARALINNPDVVFADEPTGNLDEKTSHEVYELMRRLNEEYGTTFVIVTHEPSLARGASRSLQMMDGRIEK</sequence>